<accession>A0A7W3P4Q3</accession>
<keyword evidence="9 12" id="KW-0804">Transcription</keyword>
<evidence type="ECO:0000256" key="2">
    <source>
        <dbReference type="ARBA" id="ARBA00006460"/>
    </source>
</evidence>
<dbReference type="NCBIfam" id="NF011498">
    <property type="entry name" value="PRK14906.1"/>
    <property type="match status" value="1"/>
</dbReference>
<protein>
    <recommendedName>
        <fullName evidence="12">DNA-directed RNA polymerase subunit beta'</fullName>
        <shortName evidence="12">RNAP subunit beta'</shortName>
        <ecNumber evidence="12">2.7.7.6</ecNumber>
    </recommendedName>
    <alternativeName>
        <fullName evidence="12">RNA polymerase subunit beta'</fullName>
    </alternativeName>
    <alternativeName>
        <fullName evidence="12">Transcriptase subunit beta'</fullName>
    </alternativeName>
</protein>
<feature type="binding site" evidence="12">
    <location>
        <position position="949"/>
    </location>
    <ligand>
        <name>Zn(2+)</name>
        <dbReference type="ChEBI" id="CHEBI:29105"/>
        <label>2</label>
    </ligand>
</feature>
<dbReference type="Gene3D" id="2.40.50.100">
    <property type="match status" value="1"/>
</dbReference>
<dbReference type="FunFam" id="1.10.150.390:FF:000002">
    <property type="entry name" value="DNA-directed RNA polymerase subunit beta"/>
    <property type="match status" value="1"/>
</dbReference>
<keyword evidence="17" id="KW-1185">Reference proteome</keyword>
<evidence type="ECO:0000256" key="12">
    <source>
        <dbReference type="HAMAP-Rule" id="MF_01322"/>
    </source>
</evidence>
<keyword evidence="14" id="KW-0175">Coiled coil</keyword>
<dbReference type="InterPro" id="IPR038120">
    <property type="entry name" value="Rpb1_funnel_sf"/>
</dbReference>
<keyword evidence="7 12" id="KW-0862">Zinc</keyword>
<dbReference type="InterPro" id="IPR012754">
    <property type="entry name" value="DNA-dir_RpoC_beta_prime_bact"/>
</dbReference>
<dbReference type="Gene3D" id="2.40.40.20">
    <property type="match status" value="1"/>
</dbReference>
<evidence type="ECO:0000256" key="1">
    <source>
        <dbReference type="ARBA" id="ARBA00004026"/>
    </source>
</evidence>
<dbReference type="GO" id="GO:0003677">
    <property type="term" value="F:DNA binding"/>
    <property type="evidence" value="ECO:0007669"/>
    <property type="project" value="UniProtKB-UniRule"/>
</dbReference>
<dbReference type="GO" id="GO:0008270">
    <property type="term" value="F:zinc ion binding"/>
    <property type="evidence" value="ECO:0007669"/>
    <property type="project" value="UniProtKB-UniRule"/>
</dbReference>
<evidence type="ECO:0000256" key="5">
    <source>
        <dbReference type="ARBA" id="ARBA00022695"/>
    </source>
</evidence>
<evidence type="ECO:0000256" key="7">
    <source>
        <dbReference type="ARBA" id="ARBA00022833"/>
    </source>
</evidence>
<evidence type="ECO:0000256" key="13">
    <source>
        <dbReference type="RuleBase" id="RU004279"/>
    </source>
</evidence>
<dbReference type="Gene3D" id="1.10.150.390">
    <property type="match status" value="1"/>
</dbReference>
<dbReference type="GO" id="GO:0006351">
    <property type="term" value="P:DNA-templated transcription"/>
    <property type="evidence" value="ECO:0007669"/>
    <property type="project" value="UniProtKB-UniRule"/>
</dbReference>
<evidence type="ECO:0000256" key="9">
    <source>
        <dbReference type="ARBA" id="ARBA00023163"/>
    </source>
</evidence>
<reference evidence="16 17" key="1">
    <citation type="submission" date="2020-07" db="EMBL/GenBank/DDBJ databases">
        <title>Sequencing the genomes of 1000 actinobacteria strains.</title>
        <authorList>
            <person name="Klenk H.-P."/>
        </authorList>
    </citation>
    <scope>NUCLEOTIDE SEQUENCE [LARGE SCALE GENOMIC DNA]</scope>
    <source>
        <strain evidence="16 17">DSM 100723</strain>
    </source>
</reference>
<dbReference type="FunFam" id="4.10.860.120:FF:000001">
    <property type="entry name" value="DNA-directed RNA polymerase subunit beta"/>
    <property type="match status" value="1"/>
</dbReference>
<keyword evidence="8 12" id="KW-0460">Magnesium</keyword>
<feature type="binding site" evidence="12">
    <location>
        <position position="78"/>
    </location>
    <ligand>
        <name>Zn(2+)</name>
        <dbReference type="ChEBI" id="CHEBI:29105"/>
        <label>1</label>
    </ligand>
</feature>
<keyword evidence="5 12" id="KW-0548">Nucleotidyltransferase</keyword>
<feature type="binding site" evidence="12">
    <location>
        <position position="539"/>
    </location>
    <ligand>
        <name>Mg(2+)</name>
        <dbReference type="ChEBI" id="CHEBI:18420"/>
    </ligand>
</feature>
<dbReference type="NCBIfam" id="TIGR02386">
    <property type="entry name" value="rpoC_TIGR"/>
    <property type="match status" value="1"/>
</dbReference>
<dbReference type="InterPro" id="IPR007081">
    <property type="entry name" value="RNA_pol_Rpb1_5"/>
</dbReference>
<comment type="cofactor">
    <cofactor evidence="12">
        <name>Mg(2+)</name>
        <dbReference type="ChEBI" id="CHEBI:18420"/>
    </cofactor>
    <text evidence="12">Binds 1 Mg(2+) ion per subunit.</text>
</comment>
<feature type="binding site" evidence="12">
    <location>
        <position position="62"/>
    </location>
    <ligand>
        <name>Zn(2+)</name>
        <dbReference type="ChEBI" id="CHEBI:29105"/>
        <label>1</label>
    </ligand>
</feature>
<comment type="cofactor">
    <cofactor evidence="12">
        <name>Zn(2+)</name>
        <dbReference type="ChEBI" id="CHEBI:29105"/>
    </cofactor>
    <text evidence="12">Binds 2 Zn(2+) ions per subunit.</text>
</comment>
<evidence type="ECO:0000256" key="14">
    <source>
        <dbReference type="SAM" id="Coils"/>
    </source>
</evidence>
<dbReference type="InterPro" id="IPR007066">
    <property type="entry name" value="RNA_pol_Rpb1_3"/>
</dbReference>
<dbReference type="RefSeq" id="WP_182558618.1">
    <property type="nucleotide sequence ID" value="NZ_JACGWT010000001.1"/>
</dbReference>
<dbReference type="SMART" id="SM00663">
    <property type="entry name" value="RPOLA_N"/>
    <property type="match status" value="1"/>
</dbReference>
<evidence type="ECO:0000256" key="8">
    <source>
        <dbReference type="ARBA" id="ARBA00022842"/>
    </source>
</evidence>
<gene>
    <name evidence="12" type="primary">rpoC</name>
    <name evidence="16" type="ORF">FHX74_000656</name>
</gene>
<keyword evidence="3 12" id="KW-0240">DNA-directed RNA polymerase</keyword>
<dbReference type="Pfam" id="PF05000">
    <property type="entry name" value="RNA_pol_Rpb1_4"/>
    <property type="match status" value="1"/>
</dbReference>
<feature type="binding site" evidence="12">
    <location>
        <position position="75"/>
    </location>
    <ligand>
        <name>Zn(2+)</name>
        <dbReference type="ChEBI" id="CHEBI:29105"/>
        <label>1</label>
    </ligand>
</feature>
<comment type="catalytic activity">
    <reaction evidence="11 12 13">
        <text>RNA(n) + a ribonucleoside 5'-triphosphate = RNA(n+1) + diphosphate</text>
        <dbReference type="Rhea" id="RHEA:21248"/>
        <dbReference type="Rhea" id="RHEA-COMP:14527"/>
        <dbReference type="Rhea" id="RHEA-COMP:17342"/>
        <dbReference type="ChEBI" id="CHEBI:33019"/>
        <dbReference type="ChEBI" id="CHEBI:61557"/>
        <dbReference type="ChEBI" id="CHEBI:140395"/>
        <dbReference type="EC" id="2.7.7.6"/>
    </reaction>
</comment>
<dbReference type="GO" id="GO:0000287">
    <property type="term" value="F:magnesium ion binding"/>
    <property type="evidence" value="ECO:0007669"/>
    <property type="project" value="UniProtKB-UniRule"/>
</dbReference>
<dbReference type="Gene3D" id="1.10.132.30">
    <property type="match status" value="1"/>
</dbReference>
<evidence type="ECO:0000259" key="15">
    <source>
        <dbReference type="SMART" id="SM00663"/>
    </source>
</evidence>
<dbReference type="Pfam" id="PF04983">
    <property type="entry name" value="RNA_pol_Rpb1_3"/>
    <property type="match status" value="1"/>
</dbReference>
<dbReference type="FunFam" id="1.10.40.90:FF:000001">
    <property type="entry name" value="DNA-directed RNA polymerase subunit beta"/>
    <property type="match status" value="1"/>
</dbReference>
<dbReference type="InterPro" id="IPR000722">
    <property type="entry name" value="RNA_pol_asu"/>
</dbReference>
<feature type="domain" description="RNA polymerase N-terminal" evidence="15">
    <location>
        <begin position="310"/>
        <end position="589"/>
    </location>
</feature>
<dbReference type="EC" id="2.7.7.6" evidence="12"/>
<dbReference type="Pfam" id="PF00623">
    <property type="entry name" value="RNA_pol_Rpb1_2"/>
    <property type="match status" value="2"/>
</dbReference>
<comment type="function">
    <text evidence="1 12 13">DNA-dependent RNA polymerase catalyzes the transcription of DNA into RNA using the four ribonucleoside triphosphates as substrates.</text>
</comment>
<evidence type="ECO:0000313" key="17">
    <source>
        <dbReference type="Proteomes" id="UP000523079"/>
    </source>
</evidence>
<dbReference type="Pfam" id="PF04997">
    <property type="entry name" value="RNA_pol_Rpb1_1"/>
    <property type="match status" value="1"/>
</dbReference>
<dbReference type="GO" id="GO:0003899">
    <property type="term" value="F:DNA-directed RNA polymerase activity"/>
    <property type="evidence" value="ECO:0007669"/>
    <property type="project" value="UniProtKB-UniRule"/>
</dbReference>
<comment type="subunit">
    <text evidence="10 12">The RNAP catalytic core consists of 2 alpha, 1 beta, 1 beta' and 1 omega subunit. When a sigma factor is associated with the core the holoenzyme is formed, which can initiate transcription.</text>
</comment>
<dbReference type="InterPro" id="IPR042102">
    <property type="entry name" value="RNA_pol_Rpb1_3_sf"/>
</dbReference>
<proteinExistence type="inferred from homology"/>
<dbReference type="InterPro" id="IPR007083">
    <property type="entry name" value="RNA_pol_Rpb1_4"/>
</dbReference>
<feature type="binding site" evidence="12">
    <location>
        <position position="60"/>
    </location>
    <ligand>
        <name>Zn(2+)</name>
        <dbReference type="ChEBI" id="CHEBI:29105"/>
        <label>1</label>
    </ligand>
</feature>
<dbReference type="InterPro" id="IPR044893">
    <property type="entry name" value="RNA_pol_Rpb1_clamp_domain"/>
</dbReference>
<dbReference type="Gene3D" id="4.10.860.120">
    <property type="entry name" value="RNA polymerase II, clamp domain"/>
    <property type="match status" value="1"/>
</dbReference>
<evidence type="ECO:0000256" key="11">
    <source>
        <dbReference type="ARBA" id="ARBA00048552"/>
    </source>
</evidence>
<dbReference type="Gene3D" id="1.10.40.90">
    <property type="match status" value="1"/>
</dbReference>
<feature type="binding site" evidence="12">
    <location>
        <position position="537"/>
    </location>
    <ligand>
        <name>Mg(2+)</name>
        <dbReference type="ChEBI" id="CHEBI:18420"/>
    </ligand>
</feature>
<dbReference type="GO" id="GO:0000428">
    <property type="term" value="C:DNA-directed RNA polymerase complex"/>
    <property type="evidence" value="ECO:0007669"/>
    <property type="project" value="UniProtKB-KW"/>
</dbReference>
<name>A0A7W3P4Q3_9ACTN</name>
<dbReference type="InterPro" id="IPR045867">
    <property type="entry name" value="DNA-dir_RpoC_beta_prime"/>
</dbReference>
<keyword evidence="4 12" id="KW-0808">Transferase</keyword>
<evidence type="ECO:0000256" key="3">
    <source>
        <dbReference type="ARBA" id="ARBA00022478"/>
    </source>
</evidence>
<feature type="binding site" evidence="12">
    <location>
        <position position="956"/>
    </location>
    <ligand>
        <name>Zn(2+)</name>
        <dbReference type="ChEBI" id="CHEBI:29105"/>
        <label>2</label>
    </ligand>
</feature>
<feature type="binding site" evidence="12">
    <location>
        <position position="873"/>
    </location>
    <ligand>
        <name>Zn(2+)</name>
        <dbReference type="ChEBI" id="CHEBI:29105"/>
        <label>2</label>
    </ligand>
</feature>
<keyword evidence="6 12" id="KW-0479">Metal-binding</keyword>
<feature type="coiled-coil region" evidence="14">
    <location>
        <begin position="167"/>
        <end position="222"/>
    </location>
</feature>
<dbReference type="Gene3D" id="1.10.274.100">
    <property type="entry name" value="RNA polymerase Rpb1, domain 3"/>
    <property type="match status" value="2"/>
</dbReference>
<comment type="caution">
    <text evidence="16">The sequence shown here is derived from an EMBL/GenBank/DDBJ whole genome shotgun (WGS) entry which is preliminary data.</text>
</comment>
<dbReference type="InterPro" id="IPR006592">
    <property type="entry name" value="RNA_pol_N"/>
</dbReference>
<dbReference type="Proteomes" id="UP000523079">
    <property type="component" value="Unassembled WGS sequence"/>
</dbReference>
<dbReference type="PANTHER" id="PTHR19376:SF54">
    <property type="entry name" value="DNA-DIRECTED RNA POLYMERASE SUBUNIT BETA"/>
    <property type="match status" value="1"/>
</dbReference>
<dbReference type="Pfam" id="PF04998">
    <property type="entry name" value="RNA_pol_Rpb1_5"/>
    <property type="match status" value="1"/>
</dbReference>
<comment type="similarity">
    <text evidence="2 12 13">Belongs to the RNA polymerase beta' chain family.</text>
</comment>
<dbReference type="CDD" id="cd01609">
    <property type="entry name" value="RNAP_beta'_N"/>
    <property type="match status" value="1"/>
</dbReference>
<dbReference type="CDD" id="cd02655">
    <property type="entry name" value="RNAP_beta'_C"/>
    <property type="match status" value="1"/>
</dbReference>
<dbReference type="SUPFAM" id="SSF64484">
    <property type="entry name" value="beta and beta-prime subunits of DNA dependent RNA-polymerase"/>
    <property type="match status" value="1"/>
</dbReference>
<evidence type="ECO:0000256" key="4">
    <source>
        <dbReference type="ARBA" id="ARBA00022679"/>
    </source>
</evidence>
<dbReference type="EMBL" id="JACGWT010000001">
    <property type="protein sequence ID" value="MBA8793062.1"/>
    <property type="molecule type" value="Genomic_DNA"/>
</dbReference>
<feature type="binding site" evidence="12">
    <location>
        <position position="535"/>
    </location>
    <ligand>
        <name>Mg(2+)</name>
        <dbReference type="ChEBI" id="CHEBI:18420"/>
    </ligand>
</feature>
<sequence>MLDVNFFDTIRIGLATADEIREWSYGEVKKPETINYRTLKPERDGLFCEKIFGPTRDWECYCGKYKRVRFKGIICERCGVEVTRSKVRRERMGHIELAAPVTHIWYFKGVPSRLGYLLDIAPKDLEKVIYFAAYMITSVDEEARHRDLSSLEAKVDVERKQIEGRRDSDIETRMKKLEEDTAALEAEGAKADAKRKVREGAEREVKQLRDRAQRELDRLDAVWNRFKNLSVQDLEGDEILYREMKNRFGKYFEGSMGAAAIQKRLQDFDLEAESANLREIIQTGKGQRKTRALKRLKVVSAFLSTKNSPEGMVLDCVPVIPPDLRPMVQLDGGRFATSDLNDLYRRVINRNNRLKRLLDLGAPEIIVNNEKRMLQEAVDSLFDNGRRGRPVTGPGNRPLKSISDMLKGKQGRFRQNLLGKRVDYSGRSVIVVGPQLKLHQCGLPKAMALELFKPFVMKRLDDLNHAQNIKSAKRMVERQRPVVWDVLEEVISEHPVLLNRAPTLHRLGIQAFEPQLIEGKAIQIHPLVCTAFNADFDGDQMAVHLPLSAEAQAEARILMLSTNNILKPADGRPVTMPTQDMIIGHYYLTMQRDGAAGEGRAFGSVAEALMAHDRGELSVQSRIRIRLTDVVPPAGATASADGSVLLETTLGRALFNEALPADYPYADYEVGKKQLGQIVNDLAERYPKVEVAHCLDALKDLGFHWATRSGVTVSIGDVTTPADKAEILAGYESRAAKIDTQYERGLITEDERRQELIEIWTDATSRLGQAMEESFSKTNPIYMMVHSGARGNMVQMRQIAAMRGLVVNPKGEIIARPIKSNFREGLTVGEYFISTHGGRKGQADTALRTADSGYLTRRLVDVSQDVIIREEDCGTERGLTKTIAVEENGQLVVDEHVETAVYARTLATDVVGPDGEVLVPAGVDLGDVNIKLLVDNGVTQVKVRSVLTCEAVTGTCAMCYGRSLATGKLVDVGEAVGIVAAQSIGEPGTQLTMRTFHTGGVAGDDITQGLPRVVELFEARQPKGKAPIAEATGRVEVEDSDRSKKIVVIPDDGSEPTEYSVSRRARLLVEDGDRVQVGQQLTAGTPDPQDVLRVLGVRRVQEHLVDEVQSVYRTQGAPIHDKHIEIIIRQMLRRVTVIESGDSELLAGDLVDRLSYEAANRQVVAEGGTPASGRPVLMGITKASLATESWLSAASFQETTKVLTDAAIHGKSDSLVGLKENVILGKLIPAGTGLERYRNIRVEPTAEAKAQAYSMVGYDPFDYDFGTGSGAAVPLEEFDMGDYR</sequence>
<dbReference type="HAMAP" id="MF_01322">
    <property type="entry name" value="RNApol_bact_RpoC"/>
    <property type="match status" value="1"/>
</dbReference>
<dbReference type="Gene3D" id="1.10.1790.20">
    <property type="match status" value="1"/>
</dbReference>
<evidence type="ECO:0000256" key="10">
    <source>
        <dbReference type="ARBA" id="ARBA00025935"/>
    </source>
</evidence>
<organism evidence="16 17">
    <name type="scientific">Microlunatus kandeliicorticis</name>
    <dbReference type="NCBI Taxonomy" id="1759536"/>
    <lineage>
        <taxon>Bacteria</taxon>
        <taxon>Bacillati</taxon>
        <taxon>Actinomycetota</taxon>
        <taxon>Actinomycetes</taxon>
        <taxon>Propionibacteriales</taxon>
        <taxon>Propionibacteriaceae</taxon>
        <taxon>Microlunatus</taxon>
    </lineage>
</organism>
<dbReference type="InterPro" id="IPR007080">
    <property type="entry name" value="RNA_pol_Rpb1_1"/>
</dbReference>
<evidence type="ECO:0000313" key="16">
    <source>
        <dbReference type="EMBL" id="MBA8793062.1"/>
    </source>
</evidence>
<feature type="binding site" evidence="12">
    <location>
        <position position="959"/>
    </location>
    <ligand>
        <name>Zn(2+)</name>
        <dbReference type="ChEBI" id="CHEBI:29105"/>
        <label>2</label>
    </ligand>
</feature>
<dbReference type="PANTHER" id="PTHR19376">
    <property type="entry name" value="DNA-DIRECTED RNA POLYMERASE"/>
    <property type="match status" value="1"/>
</dbReference>
<evidence type="ECO:0000256" key="6">
    <source>
        <dbReference type="ARBA" id="ARBA00022723"/>
    </source>
</evidence>